<feature type="transmembrane region" description="Helical" evidence="5">
    <location>
        <begin position="39"/>
        <end position="58"/>
    </location>
</feature>
<organism evidence="7 8">
    <name type="scientific">Dictyobacter aurantiacus</name>
    <dbReference type="NCBI Taxonomy" id="1936993"/>
    <lineage>
        <taxon>Bacteria</taxon>
        <taxon>Bacillati</taxon>
        <taxon>Chloroflexota</taxon>
        <taxon>Ktedonobacteria</taxon>
        <taxon>Ktedonobacterales</taxon>
        <taxon>Dictyobacteraceae</taxon>
        <taxon>Dictyobacter</taxon>
    </lineage>
</organism>
<evidence type="ECO:0000259" key="6">
    <source>
        <dbReference type="Pfam" id="PF12698"/>
    </source>
</evidence>
<sequence>MTTLVQARPDPQTVTPSGRNSPLLSVLAWELRRFRASRLFWFQALGIFCFLLFLTWALHASEGFGTVSNNLQITGFIAGTSPEGLLHTLPTVLLVLALFLPFVTADGVARDFSRRTHELLLTTALPTRAYVWGRYLASLLMSLGLALLLLASLLGLGWLLHLTGDDYPAPDLTAVLLLWVGMVVSATILVSSLGFALSTLYPRLSMLIKVVILVAWIFGGAVIPLGEGKGTPPAWAVNWDPTSGMTGRGLLSAYPNPMGPAITSEAQLQRLILGIESKMPALAGWFVPHLLLAGLGLVLVLVAALAFKRSRAVLN</sequence>
<dbReference type="PANTHER" id="PTHR43471">
    <property type="entry name" value="ABC TRANSPORTER PERMEASE"/>
    <property type="match status" value="1"/>
</dbReference>
<evidence type="ECO:0000256" key="5">
    <source>
        <dbReference type="SAM" id="Phobius"/>
    </source>
</evidence>
<name>A0A401ZQL4_9CHLR</name>
<evidence type="ECO:0000256" key="3">
    <source>
        <dbReference type="ARBA" id="ARBA00022989"/>
    </source>
</evidence>
<dbReference type="Pfam" id="PF12698">
    <property type="entry name" value="ABC2_membrane_3"/>
    <property type="match status" value="1"/>
</dbReference>
<dbReference type="GO" id="GO:0016020">
    <property type="term" value="C:membrane"/>
    <property type="evidence" value="ECO:0007669"/>
    <property type="project" value="UniProtKB-SubCell"/>
</dbReference>
<evidence type="ECO:0000256" key="1">
    <source>
        <dbReference type="ARBA" id="ARBA00004141"/>
    </source>
</evidence>
<gene>
    <name evidence="7" type="ORF">KDAU_64940</name>
</gene>
<feature type="transmembrane region" description="Helical" evidence="5">
    <location>
        <begin position="286"/>
        <end position="307"/>
    </location>
</feature>
<keyword evidence="8" id="KW-1185">Reference proteome</keyword>
<keyword evidence="2 5" id="KW-0812">Transmembrane</keyword>
<feature type="domain" description="ABC-2 type transporter transmembrane" evidence="6">
    <location>
        <begin position="82"/>
        <end position="239"/>
    </location>
</feature>
<keyword evidence="4 5" id="KW-0472">Membrane</keyword>
<accession>A0A401ZQL4</accession>
<dbReference type="AlphaFoldDB" id="A0A401ZQL4"/>
<comment type="caution">
    <text evidence="7">The sequence shown here is derived from an EMBL/GenBank/DDBJ whole genome shotgun (WGS) entry which is preliminary data.</text>
</comment>
<keyword evidence="3 5" id="KW-1133">Transmembrane helix</keyword>
<evidence type="ECO:0000313" key="7">
    <source>
        <dbReference type="EMBL" id="GCE09165.1"/>
    </source>
</evidence>
<evidence type="ECO:0000256" key="2">
    <source>
        <dbReference type="ARBA" id="ARBA00022692"/>
    </source>
</evidence>
<reference evidence="8" key="1">
    <citation type="submission" date="2018-12" db="EMBL/GenBank/DDBJ databases">
        <title>Tengunoibacter tsumagoiensis gen. nov., sp. nov., Dictyobacter kobayashii sp. nov., D. alpinus sp. nov., and D. joshuensis sp. nov. and description of Dictyobacteraceae fam. nov. within the order Ktedonobacterales isolated from Tengu-no-mugimeshi.</title>
        <authorList>
            <person name="Wang C.M."/>
            <person name="Zheng Y."/>
            <person name="Sakai Y."/>
            <person name="Toyoda A."/>
            <person name="Minakuchi Y."/>
            <person name="Abe K."/>
            <person name="Yokota A."/>
            <person name="Yabe S."/>
        </authorList>
    </citation>
    <scope>NUCLEOTIDE SEQUENCE [LARGE SCALE GENOMIC DNA]</scope>
    <source>
        <strain evidence="8">S-27</strain>
    </source>
</reference>
<feature type="transmembrane region" description="Helical" evidence="5">
    <location>
        <begin position="172"/>
        <end position="195"/>
    </location>
</feature>
<feature type="transmembrane region" description="Helical" evidence="5">
    <location>
        <begin position="207"/>
        <end position="226"/>
    </location>
</feature>
<feature type="transmembrane region" description="Helical" evidence="5">
    <location>
        <begin position="85"/>
        <end position="105"/>
    </location>
</feature>
<evidence type="ECO:0000256" key="4">
    <source>
        <dbReference type="ARBA" id="ARBA00023136"/>
    </source>
</evidence>
<evidence type="ECO:0000313" key="8">
    <source>
        <dbReference type="Proteomes" id="UP000287224"/>
    </source>
</evidence>
<feature type="transmembrane region" description="Helical" evidence="5">
    <location>
        <begin position="135"/>
        <end position="160"/>
    </location>
</feature>
<dbReference type="Proteomes" id="UP000287224">
    <property type="component" value="Unassembled WGS sequence"/>
</dbReference>
<dbReference type="GO" id="GO:0140359">
    <property type="term" value="F:ABC-type transporter activity"/>
    <property type="evidence" value="ECO:0007669"/>
    <property type="project" value="InterPro"/>
</dbReference>
<dbReference type="OrthoDB" id="9823877at2"/>
<dbReference type="EMBL" id="BIFQ01000002">
    <property type="protein sequence ID" value="GCE09165.1"/>
    <property type="molecule type" value="Genomic_DNA"/>
</dbReference>
<comment type="subcellular location">
    <subcellularLocation>
        <location evidence="1">Membrane</location>
        <topology evidence="1">Multi-pass membrane protein</topology>
    </subcellularLocation>
</comment>
<dbReference type="InterPro" id="IPR013525">
    <property type="entry name" value="ABC2_TM"/>
</dbReference>
<dbReference type="PANTHER" id="PTHR43471:SF12">
    <property type="entry name" value="HYPOTHETICAL MEMBRANE PROTEIN, CONSERVED"/>
    <property type="match status" value="1"/>
</dbReference>
<dbReference type="RefSeq" id="WP_126601593.1">
    <property type="nucleotide sequence ID" value="NZ_BIFQ01000002.1"/>
</dbReference>
<proteinExistence type="predicted"/>
<protein>
    <recommendedName>
        <fullName evidence="6">ABC-2 type transporter transmembrane domain-containing protein</fullName>
    </recommendedName>
</protein>